<gene>
    <name evidence="3" type="ORF">HJ583_009555</name>
</gene>
<dbReference type="SUPFAM" id="SSF54523">
    <property type="entry name" value="Pili subunits"/>
    <property type="match status" value="1"/>
</dbReference>
<name>A0ABX2IG94_9RHOO</name>
<feature type="compositionally biased region" description="Polar residues" evidence="1">
    <location>
        <begin position="135"/>
        <end position="146"/>
    </location>
</feature>
<organism evidence="3 4">
    <name type="scientific">Uliginosibacterium aquaticum</name>
    <dbReference type="NCBI Taxonomy" id="2731212"/>
    <lineage>
        <taxon>Bacteria</taxon>
        <taxon>Pseudomonadati</taxon>
        <taxon>Pseudomonadota</taxon>
        <taxon>Betaproteobacteria</taxon>
        <taxon>Rhodocyclales</taxon>
        <taxon>Zoogloeaceae</taxon>
        <taxon>Uliginosibacterium</taxon>
    </lineage>
</organism>
<dbReference type="InterPro" id="IPR045584">
    <property type="entry name" value="Pilin-like"/>
</dbReference>
<protein>
    <submittedName>
        <fullName evidence="3">Prepilin-type N-terminal cleavage/methylation domain-containing protein</fullName>
    </submittedName>
</protein>
<feature type="compositionally biased region" description="Low complexity" evidence="1">
    <location>
        <begin position="123"/>
        <end position="134"/>
    </location>
</feature>
<keyword evidence="4" id="KW-1185">Reference proteome</keyword>
<keyword evidence="2" id="KW-0472">Membrane</keyword>
<proteinExistence type="predicted"/>
<comment type="caution">
    <text evidence="3">The sequence shown here is derived from an EMBL/GenBank/DDBJ whole genome shotgun (WGS) entry which is preliminary data.</text>
</comment>
<reference evidence="3 4" key="1">
    <citation type="submission" date="2020-06" db="EMBL/GenBank/DDBJ databases">
        <title>Draft genome of Uliginosibacterium sp. IMCC34675.</title>
        <authorList>
            <person name="Song J."/>
        </authorList>
    </citation>
    <scope>NUCLEOTIDE SEQUENCE [LARGE SCALE GENOMIC DNA]</scope>
    <source>
        <strain evidence="3 4">IMCC34675</strain>
    </source>
</reference>
<keyword evidence="2" id="KW-1133">Transmembrane helix</keyword>
<dbReference type="EMBL" id="JABCSC020000002">
    <property type="protein sequence ID" value="NSL55267.1"/>
    <property type="molecule type" value="Genomic_DNA"/>
</dbReference>
<evidence type="ECO:0000256" key="2">
    <source>
        <dbReference type="SAM" id="Phobius"/>
    </source>
</evidence>
<feature type="region of interest" description="Disordered" evidence="1">
    <location>
        <begin position="123"/>
        <end position="146"/>
    </location>
</feature>
<dbReference type="InterPro" id="IPR012902">
    <property type="entry name" value="N_methyl_site"/>
</dbReference>
<accession>A0ABX2IG94</accession>
<evidence type="ECO:0000256" key="1">
    <source>
        <dbReference type="SAM" id="MobiDB-lite"/>
    </source>
</evidence>
<dbReference type="NCBIfam" id="TIGR02532">
    <property type="entry name" value="IV_pilin_GFxxxE"/>
    <property type="match status" value="1"/>
</dbReference>
<keyword evidence="2" id="KW-0812">Transmembrane</keyword>
<sequence>MRAGVMRKKNGFTLIELMITVAVIGILAAIAYPSFIDYVRKTKFAHAKDGVMQIGAQLERLVAQASSYPSAQPALGNEYADVTFSYGRSDTNRDYSLGGAMTSWKVWVGINSKGTRCGCSGGSCAAPSSSSFGATTTSCPSGTSAF</sequence>
<dbReference type="Proteomes" id="UP000778523">
    <property type="component" value="Unassembled WGS sequence"/>
</dbReference>
<evidence type="ECO:0000313" key="3">
    <source>
        <dbReference type="EMBL" id="NSL55267.1"/>
    </source>
</evidence>
<feature type="transmembrane region" description="Helical" evidence="2">
    <location>
        <begin position="12"/>
        <end position="32"/>
    </location>
</feature>
<evidence type="ECO:0000313" key="4">
    <source>
        <dbReference type="Proteomes" id="UP000778523"/>
    </source>
</evidence>
<dbReference type="Gene3D" id="3.30.700.10">
    <property type="entry name" value="Glycoprotein, Type 4 Pilin"/>
    <property type="match status" value="1"/>
</dbReference>
<dbReference type="Pfam" id="PF07963">
    <property type="entry name" value="N_methyl"/>
    <property type="match status" value="1"/>
</dbReference>